<proteinExistence type="predicted"/>
<keyword evidence="1" id="KW-1185">Reference proteome</keyword>
<name>A0A915IJM2_ROMCU</name>
<accession>A0A915IJM2</accession>
<reference evidence="2" key="1">
    <citation type="submission" date="2022-11" db="UniProtKB">
        <authorList>
            <consortium name="WormBaseParasite"/>
        </authorList>
    </citation>
    <scope>IDENTIFICATION</scope>
</reference>
<dbReference type="AlphaFoldDB" id="A0A915IJM2"/>
<evidence type="ECO:0000313" key="2">
    <source>
        <dbReference type="WBParaSite" id="nRc.2.0.1.t13587-RA"/>
    </source>
</evidence>
<dbReference type="WBParaSite" id="nRc.2.0.1.t13587-RA">
    <property type="protein sequence ID" value="nRc.2.0.1.t13587-RA"/>
    <property type="gene ID" value="nRc.2.0.1.g13587"/>
</dbReference>
<organism evidence="1 2">
    <name type="scientific">Romanomermis culicivorax</name>
    <name type="common">Nematode worm</name>
    <dbReference type="NCBI Taxonomy" id="13658"/>
    <lineage>
        <taxon>Eukaryota</taxon>
        <taxon>Metazoa</taxon>
        <taxon>Ecdysozoa</taxon>
        <taxon>Nematoda</taxon>
        <taxon>Enoplea</taxon>
        <taxon>Dorylaimia</taxon>
        <taxon>Mermithida</taxon>
        <taxon>Mermithoidea</taxon>
        <taxon>Mermithidae</taxon>
        <taxon>Romanomermis</taxon>
    </lineage>
</organism>
<sequence length="55" mass="6095">MQMERSNPKSTQFCINGNVILLRAGCLIQQSRAQYGRHLPVIAAHLLVFVVSGDL</sequence>
<dbReference type="Proteomes" id="UP000887565">
    <property type="component" value="Unplaced"/>
</dbReference>
<evidence type="ECO:0000313" key="1">
    <source>
        <dbReference type="Proteomes" id="UP000887565"/>
    </source>
</evidence>
<protein>
    <submittedName>
        <fullName evidence="2">Uncharacterized protein</fullName>
    </submittedName>
</protein>